<reference evidence="1 2" key="1">
    <citation type="submission" date="2015-06" db="EMBL/GenBank/DDBJ databases">
        <title>Genome sequence of Pseudoalteromonas peptidolytica.</title>
        <authorList>
            <person name="Xie B.-B."/>
            <person name="Rong J.-C."/>
            <person name="Qin Q.-L."/>
            <person name="Zhang Y.-Z."/>
        </authorList>
    </citation>
    <scope>NUCLEOTIDE SEQUENCE [LARGE SCALE GENOMIC DNA]</scope>
    <source>
        <strain evidence="1 2">F12-50-A1</strain>
    </source>
</reference>
<dbReference type="Proteomes" id="UP000660708">
    <property type="component" value="Unassembled WGS sequence"/>
</dbReference>
<protein>
    <submittedName>
        <fullName evidence="1">Uncharacterized protein</fullName>
    </submittedName>
</protein>
<comment type="caution">
    <text evidence="1">The sequence shown here is derived from an EMBL/GenBank/DDBJ whole genome shotgun (WGS) entry which is preliminary data.</text>
</comment>
<organism evidence="1 2">
    <name type="scientific">Pseudoalteromonas peptidolytica F12-50-A1</name>
    <dbReference type="NCBI Taxonomy" id="1315280"/>
    <lineage>
        <taxon>Bacteria</taxon>
        <taxon>Pseudomonadati</taxon>
        <taxon>Pseudomonadota</taxon>
        <taxon>Gammaproteobacteria</taxon>
        <taxon>Alteromonadales</taxon>
        <taxon>Pseudoalteromonadaceae</taxon>
        <taxon>Pseudoalteromonas</taxon>
    </lineage>
</organism>
<proteinExistence type="predicted"/>
<dbReference type="AlphaFoldDB" id="A0A8I0MWI1"/>
<dbReference type="EMBL" id="AQHF01000026">
    <property type="protein sequence ID" value="MBE0347197.1"/>
    <property type="molecule type" value="Genomic_DNA"/>
</dbReference>
<evidence type="ECO:0000313" key="1">
    <source>
        <dbReference type="EMBL" id="MBE0347197.1"/>
    </source>
</evidence>
<evidence type="ECO:0000313" key="2">
    <source>
        <dbReference type="Proteomes" id="UP000660708"/>
    </source>
</evidence>
<keyword evidence="2" id="KW-1185">Reference proteome</keyword>
<name>A0A8I0MWI1_9GAMM</name>
<accession>A0A8I0MWI1</accession>
<sequence>MLAQFEGVNLTLIALKISYLEQLNSKFLALPTRM</sequence>
<gene>
    <name evidence="1" type="ORF">PPEP_a6012</name>
</gene>